<proteinExistence type="predicted"/>
<reference evidence="3" key="1">
    <citation type="journal article" date="2017" name="Genome Biol.">
        <title>Comparative genomics reveals high biological diversity and specific adaptations in the industrially and medically important fungal genus Aspergillus.</title>
        <authorList>
            <person name="de Vries R.P."/>
            <person name="Riley R."/>
            <person name="Wiebenga A."/>
            <person name="Aguilar-Osorio G."/>
            <person name="Amillis S."/>
            <person name="Uchima C.A."/>
            <person name="Anderluh G."/>
            <person name="Asadollahi M."/>
            <person name="Askin M."/>
            <person name="Barry K."/>
            <person name="Battaglia E."/>
            <person name="Bayram O."/>
            <person name="Benocci T."/>
            <person name="Braus-Stromeyer S.A."/>
            <person name="Caldana C."/>
            <person name="Canovas D."/>
            <person name="Cerqueira G.C."/>
            <person name="Chen F."/>
            <person name="Chen W."/>
            <person name="Choi C."/>
            <person name="Clum A."/>
            <person name="Dos Santos R.A."/>
            <person name="Damasio A.R."/>
            <person name="Diallinas G."/>
            <person name="Emri T."/>
            <person name="Fekete E."/>
            <person name="Flipphi M."/>
            <person name="Freyberg S."/>
            <person name="Gallo A."/>
            <person name="Gournas C."/>
            <person name="Habgood R."/>
            <person name="Hainaut M."/>
            <person name="Harispe M.L."/>
            <person name="Henrissat B."/>
            <person name="Hilden K.S."/>
            <person name="Hope R."/>
            <person name="Hossain A."/>
            <person name="Karabika E."/>
            <person name="Karaffa L."/>
            <person name="Karanyi Z."/>
            <person name="Krasevec N."/>
            <person name="Kuo A."/>
            <person name="Kusch H."/>
            <person name="LaButti K."/>
            <person name="Lagendijk E.L."/>
            <person name="Lapidus A."/>
            <person name="Levasseur A."/>
            <person name="Lindquist E."/>
            <person name="Lipzen A."/>
            <person name="Logrieco A.F."/>
            <person name="MacCabe A."/>
            <person name="Maekelae M.R."/>
            <person name="Malavazi I."/>
            <person name="Melin P."/>
            <person name="Meyer V."/>
            <person name="Mielnichuk N."/>
            <person name="Miskei M."/>
            <person name="Molnar A.P."/>
            <person name="Mule G."/>
            <person name="Ngan C.Y."/>
            <person name="Orejas M."/>
            <person name="Orosz E."/>
            <person name="Ouedraogo J.P."/>
            <person name="Overkamp K.M."/>
            <person name="Park H.-S."/>
            <person name="Perrone G."/>
            <person name="Piumi F."/>
            <person name="Punt P.J."/>
            <person name="Ram A.F."/>
            <person name="Ramon A."/>
            <person name="Rauscher S."/>
            <person name="Record E."/>
            <person name="Riano-Pachon D.M."/>
            <person name="Robert V."/>
            <person name="Roehrig J."/>
            <person name="Ruller R."/>
            <person name="Salamov A."/>
            <person name="Salih N.S."/>
            <person name="Samson R.A."/>
            <person name="Sandor E."/>
            <person name="Sanguinetti M."/>
            <person name="Schuetze T."/>
            <person name="Sepcic K."/>
            <person name="Shelest E."/>
            <person name="Sherlock G."/>
            <person name="Sophianopoulou V."/>
            <person name="Squina F.M."/>
            <person name="Sun H."/>
            <person name="Susca A."/>
            <person name="Todd R.B."/>
            <person name="Tsang A."/>
            <person name="Unkles S.E."/>
            <person name="van de Wiele N."/>
            <person name="van Rossen-Uffink D."/>
            <person name="Oliveira J.V."/>
            <person name="Vesth T.C."/>
            <person name="Visser J."/>
            <person name="Yu J.-H."/>
            <person name="Zhou M."/>
            <person name="Andersen M.R."/>
            <person name="Archer D.B."/>
            <person name="Baker S.E."/>
            <person name="Benoit I."/>
            <person name="Brakhage A.A."/>
            <person name="Braus G.H."/>
            <person name="Fischer R."/>
            <person name="Frisvad J.C."/>
            <person name="Goldman G.H."/>
            <person name="Houbraken J."/>
            <person name="Oakley B."/>
            <person name="Pocsi I."/>
            <person name="Scazzocchio C."/>
            <person name="Seiboth B."/>
            <person name="vanKuyk P.A."/>
            <person name="Wortman J."/>
            <person name="Dyer P.S."/>
            <person name="Grigoriev I.V."/>
        </authorList>
    </citation>
    <scope>NUCLEOTIDE SEQUENCE [LARGE SCALE GENOMIC DNA]</scope>
    <source>
        <strain evidence="3">CBS 593.65</strain>
    </source>
</reference>
<dbReference type="AlphaFoldDB" id="A0A1L9TA07"/>
<dbReference type="RefSeq" id="XP_040700058.1">
    <property type="nucleotide sequence ID" value="XM_040846150.1"/>
</dbReference>
<protein>
    <submittedName>
        <fullName evidence="2">Uncharacterized protein</fullName>
    </submittedName>
</protein>
<sequence length="103" mass="11226">MLIGKCSSIRADQTLLAPGCNRAILRYRLAVHTRILFPYTIMGILVNIVPVAIHATAMNIFINPAASIHGVRTKTITMARALRTNATPTRASPTIWLTVADIC</sequence>
<dbReference type="VEuPathDB" id="FungiDB:ASPSYDRAFT_407886"/>
<dbReference type="EMBL" id="KV878591">
    <property type="protein sequence ID" value="OJJ56252.1"/>
    <property type="molecule type" value="Genomic_DNA"/>
</dbReference>
<accession>A0A1L9TA07</accession>
<gene>
    <name evidence="2" type="ORF">ASPSYDRAFT_407886</name>
</gene>
<evidence type="ECO:0000313" key="2">
    <source>
        <dbReference type="EMBL" id="OJJ56252.1"/>
    </source>
</evidence>
<name>A0A1L9TA07_9EURO</name>
<keyword evidence="1" id="KW-0472">Membrane</keyword>
<dbReference type="Proteomes" id="UP000184356">
    <property type="component" value="Unassembled WGS sequence"/>
</dbReference>
<evidence type="ECO:0000256" key="1">
    <source>
        <dbReference type="SAM" id="Phobius"/>
    </source>
</evidence>
<evidence type="ECO:0000313" key="3">
    <source>
        <dbReference type="Proteomes" id="UP000184356"/>
    </source>
</evidence>
<feature type="transmembrane region" description="Helical" evidence="1">
    <location>
        <begin position="36"/>
        <end position="62"/>
    </location>
</feature>
<keyword evidence="3" id="KW-1185">Reference proteome</keyword>
<dbReference type="GeneID" id="63762223"/>
<keyword evidence="1" id="KW-1133">Transmembrane helix</keyword>
<organism evidence="2 3">
    <name type="scientific">Aspergillus sydowii CBS 593.65</name>
    <dbReference type="NCBI Taxonomy" id="1036612"/>
    <lineage>
        <taxon>Eukaryota</taxon>
        <taxon>Fungi</taxon>
        <taxon>Dikarya</taxon>
        <taxon>Ascomycota</taxon>
        <taxon>Pezizomycotina</taxon>
        <taxon>Eurotiomycetes</taxon>
        <taxon>Eurotiomycetidae</taxon>
        <taxon>Eurotiales</taxon>
        <taxon>Aspergillaceae</taxon>
        <taxon>Aspergillus</taxon>
        <taxon>Aspergillus subgen. Nidulantes</taxon>
    </lineage>
</organism>
<keyword evidence="1" id="KW-0812">Transmembrane</keyword>